<dbReference type="PANTHER" id="PTHR43884:SF18">
    <property type="entry name" value="ISOVALERYL-COENZYME A DEHYDROGENASE"/>
    <property type="match status" value="1"/>
</dbReference>
<dbReference type="PANTHER" id="PTHR43884">
    <property type="entry name" value="ACYL-COA DEHYDROGENASE"/>
    <property type="match status" value="1"/>
</dbReference>
<dbReference type="PROSITE" id="PS00072">
    <property type="entry name" value="ACYL_COA_DH_1"/>
    <property type="match status" value="1"/>
</dbReference>
<evidence type="ECO:0000256" key="5">
    <source>
        <dbReference type="ARBA" id="ARBA00023002"/>
    </source>
</evidence>
<dbReference type="PROSITE" id="PS00073">
    <property type="entry name" value="ACYL_COA_DH_2"/>
    <property type="match status" value="1"/>
</dbReference>
<protein>
    <submittedName>
        <fullName evidence="10">Acyl-CoA dehydrogenase NM domain-like protein</fullName>
    </submittedName>
</protein>
<evidence type="ECO:0000259" key="9">
    <source>
        <dbReference type="Pfam" id="PF02771"/>
    </source>
</evidence>
<evidence type="ECO:0000256" key="1">
    <source>
        <dbReference type="ARBA" id="ARBA00001974"/>
    </source>
</evidence>
<dbReference type="InterPro" id="IPR036250">
    <property type="entry name" value="AcylCo_DH-like_C"/>
</dbReference>
<evidence type="ECO:0000313" key="10">
    <source>
        <dbReference type="EMBL" id="KAE9402546.1"/>
    </source>
</evidence>
<dbReference type="InterPro" id="IPR046373">
    <property type="entry name" value="Acyl-CoA_Oxase/DH_mid-dom_sf"/>
</dbReference>
<dbReference type="Pfam" id="PF02770">
    <property type="entry name" value="Acyl-CoA_dh_M"/>
    <property type="match status" value="1"/>
</dbReference>
<organism evidence="10 11">
    <name type="scientific">Gymnopus androsaceus JB14</name>
    <dbReference type="NCBI Taxonomy" id="1447944"/>
    <lineage>
        <taxon>Eukaryota</taxon>
        <taxon>Fungi</taxon>
        <taxon>Dikarya</taxon>
        <taxon>Basidiomycota</taxon>
        <taxon>Agaricomycotina</taxon>
        <taxon>Agaricomycetes</taxon>
        <taxon>Agaricomycetidae</taxon>
        <taxon>Agaricales</taxon>
        <taxon>Marasmiineae</taxon>
        <taxon>Omphalotaceae</taxon>
        <taxon>Gymnopus</taxon>
    </lineage>
</organism>
<proteinExistence type="inferred from homology"/>
<feature type="domain" description="Acyl-CoA dehydrogenase/oxidase N-terminal" evidence="9">
    <location>
        <begin position="35"/>
        <end position="144"/>
    </location>
</feature>
<sequence length="443" mass="48199">MRTLDLRCQQRLNFAPPTATRRFTHYNASLAGLSPSEAEFRETVWDFAERVVGPVADEIDLTGGKNTETLLDVHRKTGEMGLLGITVPTEENTSSLGLSLGYFHHLLAMEAMSYYSGNLCVNQISRWGTDTQKAEFLPKLMSGEFMGALAMSEPGAGSDVLGSMKTTATYVPEEHGYRLNGSKFWITNGPVADVVVVYAKDAIKASESAGPNIHTTKQTYTAFLVPRNTPGFSAGTPLDKFGMKGSPTCELFFDNAFIPEANVLGGPETMKGKGSKVLMSGLDLERLVLSGGPLGIMQAAYDTAVEYVHQREQFGVKVASFGIMQAKLADMYTALNSARTFAYAVARAVDEHAATVKGSDNSNAKNDHGYPTQRRDCAAAIMYTTEKSIEVAQECMQCLGGNGYTNDYPAARYLRDARLYAVGAGTQEVRRWLIGREVNADFE</sequence>
<comment type="similarity">
    <text evidence="2 6">Belongs to the acyl-CoA dehydrogenase family.</text>
</comment>
<dbReference type="InterPro" id="IPR037069">
    <property type="entry name" value="AcylCoA_DH/ox_N_sf"/>
</dbReference>
<evidence type="ECO:0000256" key="3">
    <source>
        <dbReference type="ARBA" id="ARBA00022630"/>
    </source>
</evidence>
<dbReference type="InterPro" id="IPR013786">
    <property type="entry name" value="AcylCoA_DH/ox_N"/>
</dbReference>
<dbReference type="Gene3D" id="1.20.140.10">
    <property type="entry name" value="Butyryl-CoA Dehydrogenase, subunit A, domain 3"/>
    <property type="match status" value="1"/>
</dbReference>
<dbReference type="Proteomes" id="UP000799118">
    <property type="component" value="Unassembled WGS sequence"/>
</dbReference>
<dbReference type="Pfam" id="PF02771">
    <property type="entry name" value="Acyl-CoA_dh_N"/>
    <property type="match status" value="1"/>
</dbReference>
<evidence type="ECO:0000259" key="8">
    <source>
        <dbReference type="Pfam" id="PF02770"/>
    </source>
</evidence>
<evidence type="ECO:0000313" key="11">
    <source>
        <dbReference type="Proteomes" id="UP000799118"/>
    </source>
</evidence>
<gene>
    <name evidence="10" type="ORF">BT96DRAFT_956199</name>
</gene>
<dbReference type="GO" id="GO:0006552">
    <property type="term" value="P:L-leucine catabolic process"/>
    <property type="evidence" value="ECO:0007669"/>
    <property type="project" value="TreeGrafter"/>
</dbReference>
<dbReference type="SUPFAM" id="SSF56645">
    <property type="entry name" value="Acyl-CoA dehydrogenase NM domain-like"/>
    <property type="match status" value="1"/>
</dbReference>
<keyword evidence="4 6" id="KW-0274">FAD</keyword>
<dbReference type="FunFam" id="2.40.110.10:FF:000002">
    <property type="entry name" value="Acyl-CoA dehydrogenase fadE12"/>
    <property type="match status" value="1"/>
</dbReference>
<dbReference type="AlphaFoldDB" id="A0A6A4HWG4"/>
<evidence type="ECO:0000256" key="6">
    <source>
        <dbReference type="RuleBase" id="RU362125"/>
    </source>
</evidence>
<dbReference type="EMBL" id="ML769433">
    <property type="protein sequence ID" value="KAE9402546.1"/>
    <property type="molecule type" value="Genomic_DNA"/>
</dbReference>
<comment type="cofactor">
    <cofactor evidence="1 6">
        <name>FAD</name>
        <dbReference type="ChEBI" id="CHEBI:57692"/>
    </cofactor>
</comment>
<keyword evidence="3 6" id="KW-0285">Flavoprotein</keyword>
<dbReference type="Gene3D" id="1.10.540.10">
    <property type="entry name" value="Acyl-CoA dehydrogenase/oxidase, N-terminal domain"/>
    <property type="match status" value="1"/>
</dbReference>
<dbReference type="Gene3D" id="2.40.110.10">
    <property type="entry name" value="Butyryl-CoA Dehydrogenase, subunit A, domain 2"/>
    <property type="match status" value="1"/>
</dbReference>
<keyword evidence="5 6" id="KW-0560">Oxidoreductase</keyword>
<evidence type="ECO:0000256" key="2">
    <source>
        <dbReference type="ARBA" id="ARBA00009347"/>
    </source>
</evidence>
<dbReference type="GO" id="GO:0008470">
    <property type="term" value="F:3-methylbutanoyl-CoA dehydrogenase activity"/>
    <property type="evidence" value="ECO:0007669"/>
    <property type="project" value="TreeGrafter"/>
</dbReference>
<dbReference type="InterPro" id="IPR009075">
    <property type="entry name" value="AcylCo_DH/oxidase_C"/>
</dbReference>
<dbReference type="SUPFAM" id="SSF47203">
    <property type="entry name" value="Acyl-CoA dehydrogenase C-terminal domain-like"/>
    <property type="match status" value="1"/>
</dbReference>
<reference evidence="10" key="1">
    <citation type="journal article" date="2019" name="Environ. Microbiol.">
        <title>Fungal ecological strategies reflected in gene transcription - a case study of two litter decomposers.</title>
        <authorList>
            <person name="Barbi F."/>
            <person name="Kohler A."/>
            <person name="Barry K."/>
            <person name="Baskaran P."/>
            <person name="Daum C."/>
            <person name="Fauchery L."/>
            <person name="Ihrmark K."/>
            <person name="Kuo A."/>
            <person name="LaButti K."/>
            <person name="Lipzen A."/>
            <person name="Morin E."/>
            <person name="Grigoriev I.V."/>
            <person name="Henrissat B."/>
            <person name="Lindahl B."/>
            <person name="Martin F."/>
        </authorList>
    </citation>
    <scope>NUCLEOTIDE SEQUENCE</scope>
    <source>
        <strain evidence="10">JB14</strain>
    </source>
</reference>
<dbReference type="OrthoDB" id="9988775at2759"/>
<feature type="domain" description="Acyl-CoA dehydrogenase/oxidase C-terminal" evidence="7">
    <location>
        <begin position="272"/>
        <end position="438"/>
    </location>
</feature>
<name>A0A6A4HWG4_9AGAR</name>
<dbReference type="GO" id="GO:0050660">
    <property type="term" value="F:flavin adenine dinucleotide binding"/>
    <property type="evidence" value="ECO:0007669"/>
    <property type="project" value="InterPro"/>
</dbReference>
<evidence type="ECO:0000256" key="4">
    <source>
        <dbReference type="ARBA" id="ARBA00022827"/>
    </source>
</evidence>
<evidence type="ECO:0000259" key="7">
    <source>
        <dbReference type="Pfam" id="PF00441"/>
    </source>
</evidence>
<feature type="domain" description="Acyl-CoA oxidase/dehydrogenase middle" evidence="8">
    <location>
        <begin position="148"/>
        <end position="255"/>
    </location>
</feature>
<dbReference type="InterPro" id="IPR009100">
    <property type="entry name" value="AcylCoA_DH/oxidase_NM_dom_sf"/>
</dbReference>
<keyword evidence="11" id="KW-1185">Reference proteome</keyword>
<dbReference type="InterPro" id="IPR006089">
    <property type="entry name" value="Acyl-CoA_DH_CS"/>
</dbReference>
<accession>A0A6A4HWG4</accession>
<dbReference type="InterPro" id="IPR006091">
    <property type="entry name" value="Acyl-CoA_Oxase/DH_mid-dom"/>
</dbReference>
<dbReference type="Pfam" id="PF00441">
    <property type="entry name" value="Acyl-CoA_dh_1"/>
    <property type="match status" value="1"/>
</dbReference>